<keyword evidence="1" id="KW-0732">Signal</keyword>
<evidence type="ECO:0000313" key="2">
    <source>
        <dbReference type="EMBL" id="MFC6035809.1"/>
    </source>
</evidence>
<name>A0ABW1KWA9_9PROT</name>
<evidence type="ECO:0008006" key="4">
    <source>
        <dbReference type="Google" id="ProtNLM"/>
    </source>
</evidence>
<organism evidence="2 3">
    <name type="scientific">Hyphococcus aureus</name>
    <dbReference type="NCBI Taxonomy" id="2666033"/>
    <lineage>
        <taxon>Bacteria</taxon>
        <taxon>Pseudomonadati</taxon>
        <taxon>Pseudomonadota</taxon>
        <taxon>Alphaproteobacteria</taxon>
        <taxon>Parvularculales</taxon>
        <taxon>Parvularculaceae</taxon>
        <taxon>Hyphococcus</taxon>
    </lineage>
</organism>
<dbReference type="EMBL" id="JBHPON010000001">
    <property type="protein sequence ID" value="MFC6035809.1"/>
    <property type="molecule type" value="Genomic_DNA"/>
</dbReference>
<evidence type="ECO:0000313" key="3">
    <source>
        <dbReference type="Proteomes" id="UP001596116"/>
    </source>
</evidence>
<feature type="chain" id="PRO_5046125039" description="Secreted protein" evidence="1">
    <location>
        <begin position="27"/>
        <end position="122"/>
    </location>
</feature>
<feature type="signal peptide" evidence="1">
    <location>
        <begin position="1"/>
        <end position="26"/>
    </location>
</feature>
<comment type="caution">
    <text evidence="2">The sequence shown here is derived from an EMBL/GenBank/DDBJ whole genome shotgun (WGS) entry which is preliminary data.</text>
</comment>
<protein>
    <recommendedName>
        <fullName evidence="4">Secreted protein</fullName>
    </recommendedName>
</protein>
<dbReference type="RefSeq" id="WP_379878591.1">
    <property type="nucleotide sequence ID" value="NZ_JBHPON010000001.1"/>
</dbReference>
<dbReference type="Proteomes" id="UP001596116">
    <property type="component" value="Unassembled WGS sequence"/>
</dbReference>
<gene>
    <name evidence="2" type="ORF">ACFMB1_09660</name>
</gene>
<evidence type="ECO:0000256" key="1">
    <source>
        <dbReference type="SAM" id="SignalP"/>
    </source>
</evidence>
<sequence length="122" mass="12538">MCAVRKQIVNFIAAGLMAGFTLPAVAQSGPAAAPDVAHSAGTVTIGDGSGGVTDRAFVAAPPNYLYVVEKERGSFLDCGEGQDGRATDEDGRDMAILRCGVTLTETIVIPAAATSARIIIHY</sequence>
<keyword evidence="3" id="KW-1185">Reference proteome</keyword>
<proteinExistence type="predicted"/>
<accession>A0ABW1KWA9</accession>
<reference evidence="2 3" key="1">
    <citation type="submission" date="2024-09" db="EMBL/GenBank/DDBJ databases">
        <authorList>
            <person name="Zhang Z.-H."/>
        </authorList>
    </citation>
    <scope>NUCLEOTIDE SEQUENCE [LARGE SCALE GENOMIC DNA]</scope>
    <source>
        <strain evidence="2 3">HHTR114</strain>
    </source>
</reference>